<evidence type="ECO:0000313" key="7">
    <source>
        <dbReference type="EMBL" id="KKD36858.1"/>
    </source>
</evidence>
<dbReference type="InterPro" id="IPR013656">
    <property type="entry name" value="PAS_4"/>
</dbReference>
<dbReference type="InterPro" id="IPR035965">
    <property type="entry name" value="PAS-like_dom_sf"/>
</dbReference>
<protein>
    <recommendedName>
        <fullName evidence="9">Diguanylate cyclase</fullName>
    </recommendedName>
</protein>
<dbReference type="Gene3D" id="3.20.20.450">
    <property type="entry name" value="EAL domain"/>
    <property type="match status" value="1"/>
</dbReference>
<dbReference type="SMART" id="SM00086">
    <property type="entry name" value="PAC"/>
    <property type="match status" value="2"/>
</dbReference>
<dbReference type="PROSITE" id="PS50883">
    <property type="entry name" value="EAL"/>
    <property type="match status" value="1"/>
</dbReference>
<proteinExistence type="predicted"/>
<dbReference type="SMART" id="SM00065">
    <property type="entry name" value="GAF"/>
    <property type="match status" value="1"/>
</dbReference>
<dbReference type="EMBL" id="LATL02000301">
    <property type="protein sequence ID" value="KKD36858.1"/>
    <property type="molecule type" value="Genomic_DNA"/>
</dbReference>
<dbReference type="Gene3D" id="3.30.70.270">
    <property type="match status" value="1"/>
</dbReference>
<dbReference type="PANTHER" id="PTHR44757">
    <property type="entry name" value="DIGUANYLATE CYCLASE DGCP"/>
    <property type="match status" value="1"/>
</dbReference>
<dbReference type="InterPro" id="IPR029787">
    <property type="entry name" value="Nucleotide_cyclase"/>
</dbReference>
<dbReference type="CDD" id="cd01949">
    <property type="entry name" value="GGDEF"/>
    <property type="match status" value="1"/>
</dbReference>
<organism evidence="7 8">
    <name type="scientific">Limnoraphis robusta CS-951</name>
    <dbReference type="NCBI Taxonomy" id="1637645"/>
    <lineage>
        <taxon>Bacteria</taxon>
        <taxon>Bacillati</taxon>
        <taxon>Cyanobacteriota</taxon>
        <taxon>Cyanophyceae</taxon>
        <taxon>Oscillatoriophycideae</taxon>
        <taxon>Oscillatoriales</taxon>
        <taxon>Sirenicapillariaceae</taxon>
        <taxon>Limnoraphis</taxon>
    </lineage>
</organism>
<dbReference type="SUPFAM" id="SSF55785">
    <property type="entry name" value="PYP-like sensor domain (PAS domain)"/>
    <property type="match status" value="2"/>
</dbReference>
<feature type="domain" description="PAS" evidence="3">
    <location>
        <begin position="375"/>
        <end position="446"/>
    </location>
</feature>
<dbReference type="InterPro" id="IPR000014">
    <property type="entry name" value="PAS"/>
</dbReference>
<keyword evidence="1" id="KW-0175">Coiled coil</keyword>
<dbReference type="SMART" id="SM00267">
    <property type="entry name" value="GGDEF"/>
    <property type="match status" value="1"/>
</dbReference>
<dbReference type="NCBIfam" id="TIGR00229">
    <property type="entry name" value="sensory_box"/>
    <property type="match status" value="2"/>
</dbReference>
<dbReference type="InterPro" id="IPR052155">
    <property type="entry name" value="Biofilm_reg_signaling"/>
</dbReference>
<dbReference type="OrthoDB" id="425396at2"/>
<dbReference type="SUPFAM" id="SSF55073">
    <property type="entry name" value="Nucleotide cyclase"/>
    <property type="match status" value="1"/>
</dbReference>
<name>A0A0F5YDM8_9CYAN</name>
<dbReference type="Pfam" id="PF00563">
    <property type="entry name" value="EAL"/>
    <property type="match status" value="1"/>
</dbReference>
<dbReference type="PROSITE" id="PS50113">
    <property type="entry name" value="PAC"/>
    <property type="match status" value="2"/>
</dbReference>
<evidence type="ECO:0000256" key="2">
    <source>
        <dbReference type="SAM" id="Phobius"/>
    </source>
</evidence>
<dbReference type="PROSITE" id="PS50112">
    <property type="entry name" value="PAS"/>
    <property type="match status" value="2"/>
</dbReference>
<dbReference type="CDD" id="cd01948">
    <property type="entry name" value="EAL"/>
    <property type="match status" value="1"/>
</dbReference>
<evidence type="ECO:0000259" key="6">
    <source>
        <dbReference type="PROSITE" id="PS50887"/>
    </source>
</evidence>
<feature type="transmembrane region" description="Helical" evidence="2">
    <location>
        <begin position="12"/>
        <end position="29"/>
    </location>
</feature>
<evidence type="ECO:0000259" key="3">
    <source>
        <dbReference type="PROSITE" id="PS50112"/>
    </source>
</evidence>
<dbReference type="InterPro" id="IPR000700">
    <property type="entry name" value="PAS-assoc_C"/>
</dbReference>
<dbReference type="Proteomes" id="UP000033607">
    <property type="component" value="Unassembled WGS sequence"/>
</dbReference>
<dbReference type="NCBIfam" id="TIGR00254">
    <property type="entry name" value="GGDEF"/>
    <property type="match status" value="1"/>
</dbReference>
<evidence type="ECO:0000256" key="1">
    <source>
        <dbReference type="SAM" id="Coils"/>
    </source>
</evidence>
<dbReference type="InterPro" id="IPR035919">
    <property type="entry name" value="EAL_sf"/>
</dbReference>
<feature type="coiled-coil region" evidence="1">
    <location>
        <begin position="190"/>
        <end position="217"/>
    </location>
</feature>
<keyword evidence="2" id="KW-0472">Membrane</keyword>
<keyword evidence="2" id="KW-1133">Transmembrane helix</keyword>
<dbReference type="SMART" id="SM00091">
    <property type="entry name" value="PAS"/>
    <property type="match status" value="2"/>
</dbReference>
<evidence type="ECO:0000313" key="8">
    <source>
        <dbReference type="Proteomes" id="UP000033607"/>
    </source>
</evidence>
<dbReference type="PATRIC" id="fig|1637645.4.peg.5890"/>
<dbReference type="RefSeq" id="WP_046279854.1">
    <property type="nucleotide sequence ID" value="NZ_LATL02000301.1"/>
</dbReference>
<dbReference type="InterPro" id="IPR003018">
    <property type="entry name" value="GAF"/>
</dbReference>
<dbReference type="Pfam" id="PF08448">
    <property type="entry name" value="PAS_4"/>
    <property type="match status" value="2"/>
</dbReference>
<dbReference type="SMART" id="SM00052">
    <property type="entry name" value="EAL"/>
    <property type="match status" value="1"/>
</dbReference>
<accession>A0A0F5YDM8</accession>
<dbReference type="InterPro" id="IPR001610">
    <property type="entry name" value="PAC"/>
</dbReference>
<evidence type="ECO:0008006" key="9">
    <source>
        <dbReference type="Google" id="ProtNLM"/>
    </source>
</evidence>
<dbReference type="PROSITE" id="PS50887">
    <property type="entry name" value="GGDEF"/>
    <property type="match status" value="1"/>
</dbReference>
<evidence type="ECO:0000259" key="5">
    <source>
        <dbReference type="PROSITE" id="PS50883"/>
    </source>
</evidence>
<reference evidence="7 8" key="1">
    <citation type="submission" date="2015-06" db="EMBL/GenBank/DDBJ databases">
        <title>Draft genome assembly of filamentous brackish cyanobacterium Limnoraphis robusta strain CS-951.</title>
        <authorList>
            <person name="Willis A."/>
            <person name="Parks M."/>
            <person name="Burford M.A."/>
        </authorList>
    </citation>
    <scope>NUCLEOTIDE SEQUENCE [LARGE SCALE GENOMIC DNA]</scope>
    <source>
        <strain evidence="7 8">CS-951</strain>
    </source>
</reference>
<dbReference type="SUPFAM" id="SSF55781">
    <property type="entry name" value="GAF domain-like"/>
    <property type="match status" value="1"/>
</dbReference>
<dbReference type="InterPro" id="IPR000160">
    <property type="entry name" value="GGDEF_dom"/>
</dbReference>
<feature type="domain" description="PAC" evidence="4">
    <location>
        <begin position="446"/>
        <end position="501"/>
    </location>
</feature>
<dbReference type="AlphaFoldDB" id="A0A0F5YDM8"/>
<gene>
    <name evidence="7" type="ORF">WN50_17460</name>
</gene>
<dbReference type="InterPro" id="IPR001633">
    <property type="entry name" value="EAL_dom"/>
</dbReference>
<dbReference type="InterPro" id="IPR029016">
    <property type="entry name" value="GAF-like_dom_sf"/>
</dbReference>
<feature type="domain" description="EAL" evidence="5">
    <location>
        <begin position="677"/>
        <end position="933"/>
    </location>
</feature>
<feature type="domain" description="GGDEF" evidence="6">
    <location>
        <begin position="534"/>
        <end position="668"/>
    </location>
</feature>
<feature type="domain" description="PAS" evidence="3">
    <location>
        <begin position="78"/>
        <end position="148"/>
    </location>
</feature>
<feature type="domain" description="PAC" evidence="4">
    <location>
        <begin position="151"/>
        <end position="202"/>
    </location>
</feature>
<dbReference type="Pfam" id="PF13185">
    <property type="entry name" value="GAF_2"/>
    <property type="match status" value="1"/>
</dbReference>
<sequence>MTLRNSPRSNQPIYIVFIYCLFGSLWILFSDWILERLFWNNSQLITQFQTLKGWLFVFLTSVLLYELIRRSQQSLTESNSLLHAIVEGSSDAIFVKDTQGRYLMLNSVSAEILGYSPNAIIGRDDRDFLPPNNAREIQETDREILRKGLSKSLEEQVITGGKTSIYWSSKYVWRSPEGEIKGLIAIARDITEQKQLMQRQEQLVEQLQQQTNDLRALSTITENGISTLDLQDLLQILLHRIVSVNSADAAVLLLYENNRLQPRSSVGVPESHLAEYTCKIGQGFSGLVAASREPIYIQDTQNDPRFSSFYSHPRQMRTLLGVPFRRNGRLVGVLQLEWQQLRTCEQREIHWLEIVAERCVMAILNAQLFEQTKHLQERLQLQIERMPIACILHDHQFNITDWNPAAEKIFGFSKAEVLGNHPTELIIPPSIQLHFQHILRRIVEGDMTAHSLQENLTKDGRFILCEWHNTPLRAEDGKFMGLLSMVQDVTERERSRDKLWRVAYYDSLTNLPNQKLLIERISFLLEMQKSDSKSYFSLIYLDINRFQIIKYTLGHQTAERLLIEVAHRLESCLEPPAMLARVDTDEFAILLEETSDVNVAKRFAERIRRQMIRTPFYLNGAEIFTSMSVGLVMSSIANAEPEELLRSADAAMHRAKINRLNECEVFDAAMQAEATRRLKLDTDLLGITKHHQLLVYYQPIVSFKDNKLRGFEALIRWQHPQLGLISPIEFIPIAEENGAIHGIGLWILRQACYQVKYWQQKFPQLEALNISVNLSPVQLKHPQLIEEIELTLEETRFSPTHLKLEITENIFLEEDREIAYTLNHIKSLGIQICIDDFGMGYSSLSYLHTYPIDVLKIDRSFVTNLISEAKTQEIVRSVIILAKTLNMDIIAEGIETVEQFEYLKNLGCQCGQGYLFAKPLGSSAAEAFITNTHSSS</sequence>
<dbReference type="Pfam" id="PF00990">
    <property type="entry name" value="GGDEF"/>
    <property type="match status" value="1"/>
</dbReference>
<dbReference type="Gene3D" id="3.30.450.20">
    <property type="entry name" value="PAS domain"/>
    <property type="match status" value="2"/>
</dbReference>
<comment type="caution">
    <text evidence="7">The sequence shown here is derived from an EMBL/GenBank/DDBJ whole genome shotgun (WGS) entry which is preliminary data.</text>
</comment>
<dbReference type="CDD" id="cd00130">
    <property type="entry name" value="PAS"/>
    <property type="match status" value="2"/>
</dbReference>
<keyword evidence="2" id="KW-0812">Transmembrane</keyword>
<evidence type="ECO:0000259" key="4">
    <source>
        <dbReference type="PROSITE" id="PS50113"/>
    </source>
</evidence>
<dbReference type="SUPFAM" id="SSF141868">
    <property type="entry name" value="EAL domain-like"/>
    <property type="match status" value="1"/>
</dbReference>
<dbReference type="PANTHER" id="PTHR44757:SF2">
    <property type="entry name" value="BIOFILM ARCHITECTURE MAINTENANCE PROTEIN MBAA"/>
    <property type="match status" value="1"/>
</dbReference>
<dbReference type="Gene3D" id="3.30.450.40">
    <property type="match status" value="1"/>
</dbReference>
<dbReference type="InterPro" id="IPR043128">
    <property type="entry name" value="Rev_trsase/Diguanyl_cyclase"/>
</dbReference>